<evidence type="ECO:0000256" key="1">
    <source>
        <dbReference type="ARBA" id="ARBA00022801"/>
    </source>
</evidence>
<comment type="caution">
    <text evidence="3">The sequence shown here is derived from an EMBL/GenBank/DDBJ whole genome shotgun (WGS) entry which is preliminary data.</text>
</comment>
<dbReference type="PANTHER" id="PTHR47176">
    <property type="entry name" value="OSJNBA0020J04.13 PROTEIN"/>
    <property type="match status" value="1"/>
</dbReference>
<feature type="binding site" evidence="2">
    <location>
        <position position="109"/>
    </location>
    <ligand>
        <name>a divalent metal cation</name>
        <dbReference type="ChEBI" id="CHEBI:60240"/>
        <label>1</label>
    </ligand>
</feature>
<dbReference type="InterPro" id="IPR018228">
    <property type="entry name" value="DNase_TatD-rel_CS"/>
</dbReference>
<dbReference type="GO" id="GO:0016788">
    <property type="term" value="F:hydrolase activity, acting on ester bonds"/>
    <property type="evidence" value="ECO:0007669"/>
    <property type="project" value="InterPro"/>
</dbReference>
<feature type="binding site" evidence="2">
    <location>
        <position position="23"/>
    </location>
    <ligand>
        <name>a divalent metal cation</name>
        <dbReference type="ChEBI" id="CHEBI:60240"/>
        <label>1</label>
    </ligand>
</feature>
<gene>
    <name evidence="3" type="ORF">EVOR1521_LOCUS25516</name>
</gene>
<reference evidence="3" key="1">
    <citation type="submission" date="2023-08" db="EMBL/GenBank/DDBJ databases">
        <authorList>
            <person name="Chen Y."/>
            <person name="Shah S."/>
            <person name="Dougan E. K."/>
            <person name="Thang M."/>
            <person name="Chan C."/>
        </authorList>
    </citation>
    <scope>NUCLEOTIDE SEQUENCE</scope>
</reference>
<accession>A0AA36JBK9</accession>
<evidence type="ECO:0000256" key="2">
    <source>
        <dbReference type="PIRSR" id="PIRSR005902-1"/>
    </source>
</evidence>
<evidence type="ECO:0008006" key="5">
    <source>
        <dbReference type="Google" id="ProtNLM"/>
    </source>
</evidence>
<evidence type="ECO:0000313" key="4">
    <source>
        <dbReference type="Proteomes" id="UP001178507"/>
    </source>
</evidence>
<protein>
    <recommendedName>
        <fullName evidence="5">TatD related DNase</fullName>
    </recommendedName>
</protein>
<name>A0AA36JBK9_9DINO</name>
<dbReference type="InterPro" id="IPR032466">
    <property type="entry name" value="Metal_Hydrolase"/>
</dbReference>
<dbReference type="InterPro" id="IPR001130">
    <property type="entry name" value="TatD-like"/>
</dbReference>
<dbReference type="SUPFAM" id="SSF51556">
    <property type="entry name" value="Metallo-dependent hydrolases"/>
    <property type="match status" value="1"/>
</dbReference>
<dbReference type="GO" id="GO:0046872">
    <property type="term" value="F:metal ion binding"/>
    <property type="evidence" value="ECO:0007669"/>
    <property type="project" value="UniProtKB-KW"/>
</dbReference>
<dbReference type="PROSITE" id="PS01091">
    <property type="entry name" value="TATD_3"/>
    <property type="match status" value="1"/>
</dbReference>
<keyword evidence="1" id="KW-0378">Hydrolase</keyword>
<keyword evidence="4" id="KW-1185">Reference proteome</keyword>
<dbReference type="CDD" id="cd01310">
    <property type="entry name" value="TatD_DNAse"/>
    <property type="match status" value="1"/>
</dbReference>
<dbReference type="EMBL" id="CAUJNA010003463">
    <property type="protein sequence ID" value="CAJ1402689.1"/>
    <property type="molecule type" value="Genomic_DNA"/>
</dbReference>
<feature type="binding site" evidence="2">
    <location>
        <position position="173"/>
    </location>
    <ligand>
        <name>a divalent metal cation</name>
        <dbReference type="ChEBI" id="CHEBI:60240"/>
        <label>2</label>
    </ligand>
</feature>
<dbReference type="AlphaFoldDB" id="A0AA36JBK9"/>
<dbReference type="Pfam" id="PF01026">
    <property type="entry name" value="TatD_DNase"/>
    <property type="match status" value="1"/>
</dbReference>
<organism evidence="3 4">
    <name type="scientific">Effrenium voratum</name>
    <dbReference type="NCBI Taxonomy" id="2562239"/>
    <lineage>
        <taxon>Eukaryota</taxon>
        <taxon>Sar</taxon>
        <taxon>Alveolata</taxon>
        <taxon>Dinophyceae</taxon>
        <taxon>Suessiales</taxon>
        <taxon>Symbiodiniaceae</taxon>
        <taxon>Effrenium</taxon>
    </lineage>
</organism>
<feature type="binding site" evidence="2">
    <location>
        <position position="221"/>
    </location>
    <ligand>
        <name>a divalent metal cation</name>
        <dbReference type="ChEBI" id="CHEBI:60240"/>
        <label>1</label>
    </ligand>
</feature>
<dbReference type="PIRSF" id="PIRSF005902">
    <property type="entry name" value="DNase_TatD"/>
    <property type="match status" value="1"/>
</dbReference>
<dbReference type="Proteomes" id="UP001178507">
    <property type="component" value="Unassembled WGS sequence"/>
</dbReference>
<evidence type="ECO:0000313" key="3">
    <source>
        <dbReference type="EMBL" id="CAJ1402689.1"/>
    </source>
</evidence>
<feature type="binding site" evidence="2">
    <location>
        <position position="146"/>
    </location>
    <ligand>
        <name>a divalent metal cation</name>
        <dbReference type="ChEBI" id="CHEBI:60240"/>
        <label>2</label>
    </ligand>
</feature>
<dbReference type="Gene3D" id="3.20.20.140">
    <property type="entry name" value="Metal-dependent hydrolases"/>
    <property type="match status" value="1"/>
</dbReference>
<feature type="binding site" evidence="2">
    <location>
        <position position="25"/>
    </location>
    <ligand>
        <name>a divalent metal cation</name>
        <dbReference type="ChEBI" id="CHEBI:60240"/>
        <label>1</label>
    </ligand>
</feature>
<dbReference type="PANTHER" id="PTHR47176:SF1">
    <property type="entry name" value="OS04G0577500 PROTEIN"/>
    <property type="match status" value="1"/>
</dbReference>
<proteinExistence type="predicted"/>
<keyword evidence="2" id="KW-0479">Metal-binding</keyword>
<sequence length="330" mass="36154">MPWRLAAALLPLELCQMRLFDAHFHPQRLASAAARETLQRAQESAVVAGAGCGCCPEDWHQLQQLAREFPDFLVPSFGVHPWWARDDGGPWLPELRRLLLEHPHAGVGECGLDGGKKKEIPMQVQQEVMERQLSLAVELQRPVSLHCVAAHGAMLEALRKSFGASHAPGLVLHSYCGSPEMVPAFARLNCYFSFSASILHIPKHAAALRAVPEERLLIETDSPDQLPRALRGKQPEGGQELLNEPQFLPLVLEGAASIRQVPAARLAELTFDNAERVFRRFAELSEKSGRATSASAACDGLRAEGLFVDLTRVRCGRGLCPSSAEAKNCN</sequence>